<dbReference type="EMBL" id="CM042053">
    <property type="protein sequence ID" value="KAI3715750.1"/>
    <property type="molecule type" value="Genomic_DNA"/>
</dbReference>
<proteinExistence type="predicted"/>
<reference evidence="2" key="1">
    <citation type="journal article" date="2022" name="Mol. Ecol. Resour.">
        <title>The genomes of chicory, endive, great burdock and yacon provide insights into Asteraceae palaeo-polyploidization history and plant inulin production.</title>
        <authorList>
            <person name="Fan W."/>
            <person name="Wang S."/>
            <person name="Wang H."/>
            <person name="Wang A."/>
            <person name="Jiang F."/>
            <person name="Liu H."/>
            <person name="Zhao H."/>
            <person name="Xu D."/>
            <person name="Zhang Y."/>
        </authorList>
    </citation>
    <scope>NUCLEOTIDE SEQUENCE [LARGE SCALE GENOMIC DNA]</scope>
    <source>
        <strain evidence="2">cv. Niubang</strain>
    </source>
</reference>
<gene>
    <name evidence="1" type="ORF">L6452_22737</name>
</gene>
<keyword evidence="2" id="KW-1185">Reference proteome</keyword>
<dbReference type="Proteomes" id="UP001055879">
    <property type="component" value="Linkage Group LG07"/>
</dbReference>
<evidence type="ECO:0000313" key="1">
    <source>
        <dbReference type="EMBL" id="KAI3715750.1"/>
    </source>
</evidence>
<reference evidence="1 2" key="2">
    <citation type="journal article" date="2022" name="Mol. Ecol. Resour.">
        <title>The genomes of chicory, endive, great burdock and yacon provide insights into Asteraceae paleo-polyploidization history and plant inulin production.</title>
        <authorList>
            <person name="Fan W."/>
            <person name="Wang S."/>
            <person name="Wang H."/>
            <person name="Wang A."/>
            <person name="Jiang F."/>
            <person name="Liu H."/>
            <person name="Zhao H."/>
            <person name="Xu D."/>
            <person name="Zhang Y."/>
        </authorList>
    </citation>
    <scope>NUCLEOTIDE SEQUENCE [LARGE SCALE GENOMIC DNA]</scope>
    <source>
        <strain evidence="2">cv. Niubang</strain>
    </source>
</reference>
<comment type="caution">
    <text evidence="1">The sequence shown here is derived from an EMBL/GenBank/DDBJ whole genome shotgun (WGS) entry which is preliminary data.</text>
</comment>
<protein>
    <submittedName>
        <fullName evidence="1">Uncharacterized protein</fullName>
    </submittedName>
</protein>
<name>A0ACB9B4Z3_ARCLA</name>
<sequence length="232" mass="26333">MERIGLWARGNSLVVFLLDLKGTFKSWSSNLLRAITCVVEMVAQCHHGARPPPYPLDCSPAQVDSNSFIWFLQIFDRQKILAGKRIHSTKRLPPSTVSYSFYILSAQCRVESESIRKPEFFGELRKAEPPQHVVEMPESLESSQSSPPENDTGHPIATPTKSTPLIPVTEIKDGTQKSKPSVIEGDDNKQRRSPTSLRNSWDSSHYRHRHHRRHCHLPIKKVQKPPPETGDK</sequence>
<evidence type="ECO:0000313" key="2">
    <source>
        <dbReference type="Proteomes" id="UP001055879"/>
    </source>
</evidence>
<accession>A0ACB9B4Z3</accession>
<organism evidence="1 2">
    <name type="scientific">Arctium lappa</name>
    <name type="common">Greater burdock</name>
    <name type="synonym">Lappa major</name>
    <dbReference type="NCBI Taxonomy" id="4217"/>
    <lineage>
        <taxon>Eukaryota</taxon>
        <taxon>Viridiplantae</taxon>
        <taxon>Streptophyta</taxon>
        <taxon>Embryophyta</taxon>
        <taxon>Tracheophyta</taxon>
        <taxon>Spermatophyta</taxon>
        <taxon>Magnoliopsida</taxon>
        <taxon>eudicotyledons</taxon>
        <taxon>Gunneridae</taxon>
        <taxon>Pentapetalae</taxon>
        <taxon>asterids</taxon>
        <taxon>campanulids</taxon>
        <taxon>Asterales</taxon>
        <taxon>Asteraceae</taxon>
        <taxon>Carduoideae</taxon>
        <taxon>Cardueae</taxon>
        <taxon>Arctiinae</taxon>
        <taxon>Arctium</taxon>
    </lineage>
</organism>